<evidence type="ECO:0000313" key="3">
    <source>
        <dbReference type="Proteomes" id="UP001198374"/>
    </source>
</evidence>
<name>A0ABS7YWF9_9FIRM</name>
<evidence type="ECO:0000313" key="2">
    <source>
        <dbReference type="EMBL" id="MCA2096083.1"/>
    </source>
</evidence>
<comment type="caution">
    <text evidence="2">The sequence shown here is derived from an EMBL/GenBank/DDBJ whole genome shotgun (WGS) entry which is preliminary data.</text>
</comment>
<organism evidence="2 3">
    <name type="scientific">Anaerococcus degeneri</name>
    <dbReference type="NCBI Taxonomy" id="361500"/>
    <lineage>
        <taxon>Bacteria</taxon>
        <taxon>Bacillati</taxon>
        <taxon>Bacillota</taxon>
        <taxon>Tissierellia</taxon>
        <taxon>Tissierellales</taxon>
        <taxon>Peptoniphilaceae</taxon>
        <taxon>Anaerococcus</taxon>
    </lineage>
</organism>
<gene>
    <name evidence="2" type="ORF">LDJ82_04045</name>
</gene>
<dbReference type="RefSeq" id="WP_209773613.1">
    <property type="nucleotide sequence ID" value="NZ_JAGGLO010000004.1"/>
</dbReference>
<reference evidence="3" key="1">
    <citation type="submission" date="2023-07" db="EMBL/GenBank/DDBJ databases">
        <title>FDA dAtabase for Regulatory Grade micrObial Sequences (FDA-ARGOS): Supporting development and validation of Infectious Disease Dx tests.</title>
        <authorList>
            <person name="Sproer C."/>
            <person name="Gronow S."/>
            <person name="Severitt S."/>
            <person name="Schroder I."/>
            <person name="Tallon L."/>
            <person name="Sadzewicz L."/>
            <person name="Zhao X."/>
            <person name="Boylan J."/>
            <person name="Ott S."/>
            <person name="Bowen H."/>
            <person name="Vavikolanu K."/>
            <person name="Hazen T."/>
            <person name="Aluvathingal J."/>
            <person name="Nadendla S."/>
            <person name="Lowell S."/>
            <person name="Myers T."/>
            <person name="Yan Y."/>
        </authorList>
    </citation>
    <scope>NUCLEOTIDE SEQUENCE [LARGE SCALE GENOMIC DNA]</scope>
    <source>
        <strain evidence="3">FDAARGOS_1538</strain>
    </source>
</reference>
<accession>A0ABS7YWF9</accession>
<feature type="compositionally biased region" description="Basic residues" evidence="1">
    <location>
        <begin position="34"/>
        <end position="43"/>
    </location>
</feature>
<evidence type="ECO:0000256" key="1">
    <source>
        <dbReference type="SAM" id="MobiDB-lite"/>
    </source>
</evidence>
<sequence>MAKTFIREKKIQCGKDYLEVDIYPISENQLEQRKGKRSKKKKVSIPAQKNLNDRNARRKFNQVVETNFGGGGYSVTLTYNEYFLPATVEKAEKEATNYIRRIKRRRKKEGLEDLKYIIVTSSREGKDGKPVRIHHHILMNDGLDRDVVEDLWSRSRGKDKGKRLGFANCDRIKPDTNTGIAGLANYLKGNPTQKRRWTCSQNLERPTERNNDHKYSRKKVIKLALFPESLSYWEKMYPGYEIRDKLYGFEAIYNDFTGWSIYLKLRRKKPRT</sequence>
<proteinExistence type="predicted"/>
<keyword evidence="3" id="KW-1185">Reference proteome</keyword>
<protein>
    <recommendedName>
        <fullName evidence="4">Rep protein</fullName>
    </recommendedName>
</protein>
<dbReference type="EMBL" id="JAIWIY010000001">
    <property type="protein sequence ID" value="MCA2096083.1"/>
    <property type="molecule type" value="Genomic_DNA"/>
</dbReference>
<evidence type="ECO:0008006" key="4">
    <source>
        <dbReference type="Google" id="ProtNLM"/>
    </source>
</evidence>
<feature type="region of interest" description="Disordered" evidence="1">
    <location>
        <begin position="30"/>
        <end position="49"/>
    </location>
</feature>
<dbReference type="Proteomes" id="UP001198374">
    <property type="component" value="Unassembled WGS sequence"/>
</dbReference>